<dbReference type="EMBL" id="QGKW02001911">
    <property type="protein sequence ID" value="KAF2566935.1"/>
    <property type="molecule type" value="Genomic_DNA"/>
</dbReference>
<reference evidence="2" key="1">
    <citation type="submission" date="2019-12" db="EMBL/GenBank/DDBJ databases">
        <title>Genome sequencing and annotation of Brassica cretica.</title>
        <authorList>
            <person name="Studholme D.J."/>
            <person name="Sarris P.F."/>
        </authorList>
    </citation>
    <scope>NUCLEOTIDE SEQUENCE</scope>
    <source>
        <strain evidence="2">PFS-001/15</strain>
        <tissue evidence="2">Leaf</tissue>
    </source>
</reference>
<feature type="compositionally biased region" description="Polar residues" evidence="1">
    <location>
        <begin position="129"/>
        <end position="138"/>
    </location>
</feature>
<accession>A0A8S9IBZ3</accession>
<gene>
    <name evidence="2" type="ORF">F2Q68_00025464</name>
</gene>
<dbReference type="AlphaFoldDB" id="A0A8S9IBZ3"/>
<evidence type="ECO:0000256" key="1">
    <source>
        <dbReference type="SAM" id="MobiDB-lite"/>
    </source>
</evidence>
<feature type="region of interest" description="Disordered" evidence="1">
    <location>
        <begin position="1"/>
        <end position="168"/>
    </location>
</feature>
<feature type="compositionally biased region" description="Polar residues" evidence="1">
    <location>
        <begin position="17"/>
        <end position="28"/>
    </location>
</feature>
<comment type="caution">
    <text evidence="2">The sequence shown here is derived from an EMBL/GenBank/DDBJ whole genome shotgun (WGS) entry which is preliminary data.</text>
</comment>
<evidence type="ECO:0000313" key="3">
    <source>
        <dbReference type="Proteomes" id="UP000712281"/>
    </source>
</evidence>
<organism evidence="2 3">
    <name type="scientific">Brassica cretica</name>
    <name type="common">Mustard</name>
    <dbReference type="NCBI Taxonomy" id="69181"/>
    <lineage>
        <taxon>Eukaryota</taxon>
        <taxon>Viridiplantae</taxon>
        <taxon>Streptophyta</taxon>
        <taxon>Embryophyta</taxon>
        <taxon>Tracheophyta</taxon>
        <taxon>Spermatophyta</taxon>
        <taxon>Magnoliopsida</taxon>
        <taxon>eudicotyledons</taxon>
        <taxon>Gunneridae</taxon>
        <taxon>Pentapetalae</taxon>
        <taxon>rosids</taxon>
        <taxon>malvids</taxon>
        <taxon>Brassicales</taxon>
        <taxon>Brassicaceae</taxon>
        <taxon>Brassiceae</taxon>
        <taxon>Brassica</taxon>
    </lineage>
</organism>
<feature type="compositionally biased region" description="Basic and acidic residues" evidence="1">
    <location>
        <begin position="98"/>
        <end position="126"/>
    </location>
</feature>
<protein>
    <submittedName>
        <fullName evidence="2">Uncharacterized protein</fullName>
    </submittedName>
</protein>
<feature type="compositionally biased region" description="Low complexity" evidence="1">
    <location>
        <begin position="29"/>
        <end position="38"/>
    </location>
</feature>
<proteinExistence type="predicted"/>
<dbReference type="Proteomes" id="UP000712281">
    <property type="component" value="Unassembled WGS sequence"/>
</dbReference>
<evidence type="ECO:0000313" key="2">
    <source>
        <dbReference type="EMBL" id="KAF2566935.1"/>
    </source>
</evidence>
<name>A0A8S9IBZ3_BRACR</name>
<feature type="compositionally biased region" description="Basic and acidic residues" evidence="1">
    <location>
        <begin position="69"/>
        <end position="88"/>
    </location>
</feature>
<sequence>MGNQFLASPGRHESHSEVWSSSQPAIRNSSSSKRSSVSFGLLKRKHEEKPTILNSSSSKRSPVFGLLINHEEEAARKTQEEKLRERRYNKCTAEMIVEYERDQEKEAKKSRPERDKWKKPFNKEATRSYLYSRSNGVKPSSPKKAVQKPQSRPVVETPSTRTEEKRNKGFEKWLESFKARIHQKSKDDLGPIFDEEEEPFGRWTMDDDLDPIFDEEEDHLDDDLGPIFDEEDDHLDDDIVAGDVVDSGPEADHEKYLATAYASGDILGSLSSVKLVQLFVCKEYDPVELLRLEEAKVEEKNVSSFILEGPDLRTNPFKRGGDDVTQISSDVSTTSLRYKQAKQLIIAWLNGHFMGLIGLIHEVLDREKLMGLMQNDVSDQLLVLLGRHGAVGATITDNPPVMFNVPLMLPFENYDKTTKVRLSTNSNGPCETTMVNLNGVGRIAGLSIQQRRRRIKNAFSGNMP</sequence>